<evidence type="ECO:0000313" key="1">
    <source>
        <dbReference type="EMBL" id="KAI5661195.1"/>
    </source>
</evidence>
<name>A0ACC0AJZ7_CATRO</name>
<sequence>MSNGRCPSYVWRSILTARAHLLKGIRWHIDNGSKNNPTGSESSSTSSTSRFWTHLWGLHTAPKVKLFLWRLYNNILPTRKNLSWRITSISPCCAMCPKSEEDILHIFFRCRIATETWSNLDFSRLVNLFLSPMTHQAILEQMISWPAHDSARFAYFLCCIWNCRNNMIFQHIPPDHSKIILQATDVSVVPSVPVGGISCKANSHSPEHAEMIAIWEGLCLAKRFGYTNYIIESNCKVFIDQLQAQSGILSSLGHIHQQILSLVDRQSVVLSFSLYDANIPTHLLAAQSVSTYLSNVWFEVVPYFISTVVQADLI</sequence>
<dbReference type="Proteomes" id="UP001060085">
    <property type="component" value="Linkage Group LG05"/>
</dbReference>
<reference evidence="2" key="1">
    <citation type="journal article" date="2023" name="Nat. Plants">
        <title>Single-cell RNA sequencing provides a high-resolution roadmap for understanding the multicellular compartmentation of specialized metabolism.</title>
        <authorList>
            <person name="Sun S."/>
            <person name="Shen X."/>
            <person name="Li Y."/>
            <person name="Li Y."/>
            <person name="Wang S."/>
            <person name="Li R."/>
            <person name="Zhang H."/>
            <person name="Shen G."/>
            <person name="Guo B."/>
            <person name="Wei J."/>
            <person name="Xu J."/>
            <person name="St-Pierre B."/>
            <person name="Chen S."/>
            <person name="Sun C."/>
        </authorList>
    </citation>
    <scope>NUCLEOTIDE SEQUENCE [LARGE SCALE GENOMIC DNA]</scope>
</reference>
<comment type="caution">
    <text evidence="1">The sequence shown here is derived from an EMBL/GenBank/DDBJ whole genome shotgun (WGS) entry which is preliminary data.</text>
</comment>
<accession>A0ACC0AJZ7</accession>
<protein>
    <submittedName>
        <fullName evidence="1">Uncharacterized protein</fullName>
    </submittedName>
</protein>
<keyword evidence="2" id="KW-1185">Reference proteome</keyword>
<dbReference type="EMBL" id="CM044705">
    <property type="protein sequence ID" value="KAI5661195.1"/>
    <property type="molecule type" value="Genomic_DNA"/>
</dbReference>
<gene>
    <name evidence="1" type="ORF">M9H77_20518</name>
</gene>
<evidence type="ECO:0000313" key="2">
    <source>
        <dbReference type="Proteomes" id="UP001060085"/>
    </source>
</evidence>
<organism evidence="1 2">
    <name type="scientific">Catharanthus roseus</name>
    <name type="common">Madagascar periwinkle</name>
    <name type="synonym">Vinca rosea</name>
    <dbReference type="NCBI Taxonomy" id="4058"/>
    <lineage>
        <taxon>Eukaryota</taxon>
        <taxon>Viridiplantae</taxon>
        <taxon>Streptophyta</taxon>
        <taxon>Embryophyta</taxon>
        <taxon>Tracheophyta</taxon>
        <taxon>Spermatophyta</taxon>
        <taxon>Magnoliopsida</taxon>
        <taxon>eudicotyledons</taxon>
        <taxon>Gunneridae</taxon>
        <taxon>Pentapetalae</taxon>
        <taxon>asterids</taxon>
        <taxon>lamiids</taxon>
        <taxon>Gentianales</taxon>
        <taxon>Apocynaceae</taxon>
        <taxon>Rauvolfioideae</taxon>
        <taxon>Vinceae</taxon>
        <taxon>Catharanthinae</taxon>
        <taxon>Catharanthus</taxon>
    </lineage>
</organism>
<proteinExistence type="predicted"/>